<evidence type="ECO:0000256" key="4">
    <source>
        <dbReference type="ARBA" id="ARBA00022964"/>
    </source>
</evidence>
<evidence type="ECO:0000256" key="2">
    <source>
        <dbReference type="ARBA" id="ARBA00005896"/>
    </source>
</evidence>
<dbReference type="GO" id="GO:0000907">
    <property type="term" value="F:sulfonate dioxygenase activity"/>
    <property type="evidence" value="ECO:0007669"/>
    <property type="project" value="TreeGrafter"/>
</dbReference>
<dbReference type="PANTHER" id="PTHR30468:SF1">
    <property type="entry name" value="ALPHA-KETOGLUTARATE-DEPENDENT SULFONATE DIOXYGENASE"/>
    <property type="match status" value="1"/>
</dbReference>
<dbReference type="KEGG" id="kla:KLLA0_E14433g"/>
<proteinExistence type="inferred from homology"/>
<evidence type="ECO:0000313" key="9">
    <source>
        <dbReference type="Proteomes" id="UP000000598"/>
    </source>
</evidence>
<keyword evidence="3" id="KW-0479">Metal-binding</keyword>
<dbReference type="PaxDb" id="284590-Q6CN89"/>
<keyword evidence="6" id="KW-0408">Iron</keyword>
<organism evidence="8 9">
    <name type="scientific">Kluyveromyces lactis (strain ATCC 8585 / CBS 2359 / DSM 70799 / NBRC 1267 / NRRL Y-1140 / WM37)</name>
    <name type="common">Yeast</name>
    <name type="synonym">Candida sphaerica</name>
    <dbReference type="NCBI Taxonomy" id="284590"/>
    <lineage>
        <taxon>Eukaryota</taxon>
        <taxon>Fungi</taxon>
        <taxon>Dikarya</taxon>
        <taxon>Ascomycota</taxon>
        <taxon>Saccharomycotina</taxon>
        <taxon>Saccharomycetes</taxon>
        <taxon>Saccharomycetales</taxon>
        <taxon>Saccharomycetaceae</taxon>
        <taxon>Kluyveromyces</taxon>
    </lineage>
</organism>
<protein>
    <submittedName>
        <fullName evidence="8">KLLA0E14433p</fullName>
    </submittedName>
</protein>
<dbReference type="GO" id="GO:0044273">
    <property type="term" value="P:sulfur compound catabolic process"/>
    <property type="evidence" value="ECO:0007669"/>
    <property type="project" value="TreeGrafter"/>
</dbReference>
<dbReference type="AlphaFoldDB" id="Q6CN89"/>
<keyword evidence="5" id="KW-0560">Oxidoreductase</keyword>
<name>Q6CN89_KLULA</name>
<reference evidence="8 9" key="1">
    <citation type="journal article" date="2004" name="Nature">
        <title>Genome evolution in yeasts.</title>
        <authorList>
            <consortium name="Genolevures"/>
            <person name="Dujon B."/>
            <person name="Sherman D."/>
            <person name="Fischer G."/>
            <person name="Durrens P."/>
            <person name="Casaregola S."/>
            <person name="Lafontaine I."/>
            <person name="de Montigny J."/>
            <person name="Marck C."/>
            <person name="Neuveglise C."/>
            <person name="Talla E."/>
            <person name="Goffard N."/>
            <person name="Frangeul L."/>
            <person name="Aigle M."/>
            <person name="Anthouard V."/>
            <person name="Babour A."/>
            <person name="Barbe V."/>
            <person name="Barnay S."/>
            <person name="Blanchin S."/>
            <person name="Beckerich J.M."/>
            <person name="Beyne E."/>
            <person name="Bleykasten C."/>
            <person name="Boisrame A."/>
            <person name="Boyer J."/>
            <person name="Cattolico L."/>
            <person name="Confanioleri F."/>
            <person name="de Daruvar A."/>
            <person name="Despons L."/>
            <person name="Fabre E."/>
            <person name="Fairhead C."/>
            <person name="Ferry-Dumazet H."/>
            <person name="Groppi A."/>
            <person name="Hantraye F."/>
            <person name="Hennequin C."/>
            <person name="Jauniaux N."/>
            <person name="Joyet P."/>
            <person name="Kachouri R."/>
            <person name="Kerrest A."/>
            <person name="Koszul R."/>
            <person name="Lemaire M."/>
            <person name="Lesur I."/>
            <person name="Ma L."/>
            <person name="Muller H."/>
            <person name="Nicaud J.M."/>
            <person name="Nikolski M."/>
            <person name="Oztas S."/>
            <person name="Ozier-Kalogeropoulos O."/>
            <person name="Pellenz S."/>
            <person name="Potier S."/>
            <person name="Richard G.F."/>
            <person name="Straub M.L."/>
            <person name="Suleau A."/>
            <person name="Swennene D."/>
            <person name="Tekaia F."/>
            <person name="Wesolowski-Louvel M."/>
            <person name="Westhof E."/>
            <person name="Wirth B."/>
            <person name="Zeniou-Meyer M."/>
            <person name="Zivanovic I."/>
            <person name="Bolotin-Fukuhara M."/>
            <person name="Thierry A."/>
            <person name="Bouchier C."/>
            <person name="Caudron B."/>
            <person name="Scarpelli C."/>
            <person name="Gaillardin C."/>
            <person name="Weissenbach J."/>
            <person name="Wincker P."/>
            <person name="Souciet J.L."/>
        </authorList>
    </citation>
    <scope>NUCLEOTIDE SEQUENCE [LARGE SCALE GENOMIC DNA]</scope>
    <source>
        <strain evidence="9">ATCC 8585 / CBS 2359 / DSM 70799 / NBRC 1267 / NRRL Y-1140 / WM37</strain>
    </source>
</reference>
<dbReference type="GeneID" id="2893928"/>
<dbReference type="FunFam" id="3.60.130.10:FF:000003">
    <property type="entry name" value="Alpha-ketoglutarate-dependent taurine dioxygenase"/>
    <property type="match status" value="1"/>
</dbReference>
<evidence type="ECO:0000259" key="7">
    <source>
        <dbReference type="Pfam" id="PF02668"/>
    </source>
</evidence>
<dbReference type="InterPro" id="IPR003819">
    <property type="entry name" value="TauD/TfdA-like"/>
</dbReference>
<sequence>MPVSTLESWRANKGIITAELNADDDGVVRTSAKEKKQAKYKDYLPSWDPNEKFPPHSFVKYEDPALKANPKFPHLLTSGVEISPITPKLGSEIRGLQLSELDNAGKDELALLTAERGVLIFRDQDFVDRGPGYIEEYGKYFGELHVHHASPAPEGHPYIHVVYKNVKTEDYDKFFEQTLTSVYFHTDITFELQPSGYTFFAVLDAPQSGGDTLFGDAIEIFDRLSPSLQEYLSGLHAVHALPPNGDAFSPDPTKRISRHEIYDVIHPVVRVHPVLKKKVLNINKVFTRKIVELKKPESDALLAFLYQVIDNAHDAQVRANWKPGTVVVWDNRRLYHAGVYDFDASESTRHHVRVTPLAERPVEDLKYLNDPNYYPIGSKPGK</sequence>
<gene>
    <name evidence="8" type="ORF">KLLA0_E14433g</name>
</gene>
<dbReference type="InterPro" id="IPR051323">
    <property type="entry name" value="AtsK-like"/>
</dbReference>
<dbReference type="PANTHER" id="PTHR30468">
    <property type="entry name" value="ALPHA-KETOGLUTARATE-DEPENDENT SULFONATE DIOXYGENASE"/>
    <property type="match status" value="1"/>
</dbReference>
<evidence type="ECO:0000256" key="5">
    <source>
        <dbReference type="ARBA" id="ARBA00023002"/>
    </source>
</evidence>
<dbReference type="EMBL" id="CR382125">
    <property type="protein sequence ID" value="CAG99687.1"/>
    <property type="molecule type" value="Genomic_DNA"/>
</dbReference>
<feature type="domain" description="TauD/TfdA-like" evidence="7">
    <location>
        <begin position="81"/>
        <end position="355"/>
    </location>
</feature>
<accession>Q6CN89</accession>
<evidence type="ECO:0000313" key="8">
    <source>
        <dbReference type="EMBL" id="CAG99687.1"/>
    </source>
</evidence>
<evidence type="ECO:0000256" key="3">
    <source>
        <dbReference type="ARBA" id="ARBA00022723"/>
    </source>
</evidence>
<dbReference type="InterPro" id="IPR042098">
    <property type="entry name" value="TauD-like_sf"/>
</dbReference>
<dbReference type="OMA" id="KWHSDMS"/>
<dbReference type="GO" id="GO:0005737">
    <property type="term" value="C:cytoplasm"/>
    <property type="evidence" value="ECO:0007669"/>
    <property type="project" value="TreeGrafter"/>
</dbReference>
<dbReference type="HOGENOM" id="CLU_036005_0_0_1"/>
<keyword evidence="4" id="KW-0223">Dioxygenase</keyword>
<keyword evidence="9" id="KW-1185">Reference proteome</keyword>
<comment type="similarity">
    <text evidence="2">Belongs to the TfdA dioxygenase family.</text>
</comment>
<dbReference type="SUPFAM" id="SSF51197">
    <property type="entry name" value="Clavaminate synthase-like"/>
    <property type="match status" value="1"/>
</dbReference>
<dbReference type="RefSeq" id="XP_454600.1">
    <property type="nucleotide sequence ID" value="XM_454600.1"/>
</dbReference>
<evidence type="ECO:0000256" key="1">
    <source>
        <dbReference type="ARBA" id="ARBA00001954"/>
    </source>
</evidence>
<dbReference type="Proteomes" id="UP000000598">
    <property type="component" value="Chromosome E"/>
</dbReference>
<comment type="cofactor">
    <cofactor evidence="1">
        <name>Fe(2+)</name>
        <dbReference type="ChEBI" id="CHEBI:29033"/>
    </cofactor>
</comment>
<dbReference type="eggNOG" id="ENOG502QT05">
    <property type="taxonomic scope" value="Eukaryota"/>
</dbReference>
<dbReference type="Pfam" id="PF02668">
    <property type="entry name" value="TauD"/>
    <property type="match status" value="1"/>
</dbReference>
<dbReference type="InParanoid" id="Q6CN89"/>
<dbReference type="GO" id="GO:0046872">
    <property type="term" value="F:metal ion binding"/>
    <property type="evidence" value="ECO:0007669"/>
    <property type="project" value="UniProtKB-KW"/>
</dbReference>
<dbReference type="Gene3D" id="3.60.130.10">
    <property type="entry name" value="Clavaminate synthase-like"/>
    <property type="match status" value="1"/>
</dbReference>
<evidence type="ECO:0000256" key="6">
    <source>
        <dbReference type="ARBA" id="ARBA00023004"/>
    </source>
</evidence>